<gene>
    <name evidence="1" type="ORF">SAMN04488502_1157</name>
</gene>
<evidence type="ECO:0000313" key="1">
    <source>
        <dbReference type="EMBL" id="SDN22406.1"/>
    </source>
</evidence>
<protein>
    <submittedName>
        <fullName evidence="1">Uncharacterized protein</fullName>
    </submittedName>
</protein>
<dbReference type="EMBL" id="FNHB01000015">
    <property type="protein sequence ID" value="SDN22406.1"/>
    <property type="molecule type" value="Genomic_DNA"/>
</dbReference>
<dbReference type="AlphaFoldDB" id="A0A1G9ZP72"/>
<name>A0A1G9ZP72_9FIRM</name>
<proteinExistence type="predicted"/>
<organism evidence="1 2">
    <name type="scientific">Dendrosporobacter quercicolus</name>
    <dbReference type="NCBI Taxonomy" id="146817"/>
    <lineage>
        <taxon>Bacteria</taxon>
        <taxon>Bacillati</taxon>
        <taxon>Bacillota</taxon>
        <taxon>Negativicutes</taxon>
        <taxon>Selenomonadales</taxon>
        <taxon>Sporomusaceae</taxon>
        <taxon>Dendrosporobacter</taxon>
    </lineage>
</organism>
<dbReference type="RefSeq" id="WP_092074927.1">
    <property type="nucleotide sequence ID" value="NZ_FNHB01000015.1"/>
</dbReference>
<reference evidence="1 2" key="1">
    <citation type="submission" date="2016-10" db="EMBL/GenBank/DDBJ databases">
        <authorList>
            <person name="de Groot N.N."/>
        </authorList>
    </citation>
    <scope>NUCLEOTIDE SEQUENCE [LARGE SCALE GENOMIC DNA]</scope>
    <source>
        <strain evidence="1 2">DSM 1736</strain>
    </source>
</reference>
<keyword evidence="2" id="KW-1185">Reference proteome</keyword>
<sequence>MIVLQKVDRSGIYALPAGIMAKDLTAVLLNGEPTGYISVKGGTEIDVPLARTESTVTAILREG</sequence>
<dbReference type="STRING" id="146817.SAMN04488502_1157"/>
<evidence type="ECO:0000313" key="2">
    <source>
        <dbReference type="Proteomes" id="UP000214880"/>
    </source>
</evidence>
<dbReference type="Proteomes" id="UP000214880">
    <property type="component" value="Unassembled WGS sequence"/>
</dbReference>
<accession>A0A1G9ZP72</accession>